<dbReference type="Proteomes" id="UP000552864">
    <property type="component" value="Unassembled WGS sequence"/>
</dbReference>
<dbReference type="AlphaFoldDB" id="A0A847SSW7"/>
<dbReference type="Pfam" id="PF07366">
    <property type="entry name" value="SnoaL"/>
    <property type="match status" value="1"/>
</dbReference>
<dbReference type="Gene3D" id="3.10.450.50">
    <property type="match status" value="1"/>
</dbReference>
<gene>
    <name evidence="1" type="ORF">HGH91_12090</name>
</gene>
<evidence type="ECO:0000313" key="2">
    <source>
        <dbReference type="Proteomes" id="UP000552864"/>
    </source>
</evidence>
<sequence>MTIQEQKVFIDSFISIIWNQGDISRVHEFLHPEFTDHSLAPSLPAGVAGLQQWIAMTHAAFQPTTIIEDQVAEPGKAVIRVTMQMKHIGAWRGIPATGITVTTKGYRCFHLKDNRIIAHWALIDGDTLEKKLTAHSTGQNPGS</sequence>
<evidence type="ECO:0000313" key="1">
    <source>
        <dbReference type="EMBL" id="NLR79372.1"/>
    </source>
</evidence>
<protein>
    <submittedName>
        <fullName evidence="1">Ester cyclase</fullName>
    </submittedName>
</protein>
<reference evidence="1 2" key="1">
    <citation type="submission" date="2020-04" db="EMBL/GenBank/DDBJ databases">
        <authorList>
            <person name="Yin C."/>
        </authorList>
    </citation>
    <scope>NUCLEOTIDE SEQUENCE [LARGE SCALE GENOMIC DNA]</scope>
    <source>
        <strain evidence="1 2">Ak56</strain>
    </source>
</reference>
<dbReference type="EMBL" id="JABAHZ010000002">
    <property type="protein sequence ID" value="NLR79372.1"/>
    <property type="molecule type" value="Genomic_DNA"/>
</dbReference>
<accession>A0A847SSW7</accession>
<name>A0A847SSW7_9BACT</name>
<dbReference type="SUPFAM" id="SSF54427">
    <property type="entry name" value="NTF2-like"/>
    <property type="match status" value="1"/>
</dbReference>
<proteinExistence type="predicted"/>
<dbReference type="InterPro" id="IPR032710">
    <property type="entry name" value="NTF2-like_dom_sf"/>
</dbReference>
<dbReference type="GO" id="GO:0030638">
    <property type="term" value="P:polyketide metabolic process"/>
    <property type="evidence" value="ECO:0007669"/>
    <property type="project" value="InterPro"/>
</dbReference>
<dbReference type="InterPro" id="IPR009959">
    <property type="entry name" value="Cyclase_SnoaL-like"/>
</dbReference>
<comment type="caution">
    <text evidence="1">The sequence shown here is derived from an EMBL/GenBank/DDBJ whole genome shotgun (WGS) entry which is preliminary data.</text>
</comment>
<keyword evidence="2" id="KW-1185">Reference proteome</keyword>
<organism evidence="1 2">
    <name type="scientific">Chitinophaga eiseniae</name>
    <dbReference type="NCBI Taxonomy" id="634771"/>
    <lineage>
        <taxon>Bacteria</taxon>
        <taxon>Pseudomonadati</taxon>
        <taxon>Bacteroidota</taxon>
        <taxon>Chitinophagia</taxon>
        <taxon>Chitinophagales</taxon>
        <taxon>Chitinophagaceae</taxon>
        <taxon>Chitinophaga</taxon>
    </lineage>
</organism>
<dbReference type="RefSeq" id="WP_168738680.1">
    <property type="nucleotide sequence ID" value="NZ_JABAHZ010000002.1"/>
</dbReference>